<name>Q1N169_9GAMM</name>
<reference evidence="1 2" key="1">
    <citation type="submission" date="2006-03" db="EMBL/GenBank/DDBJ databases">
        <authorList>
            <person name="Pinhassi J."/>
            <person name="Pedros-Alio C."/>
            <person name="Ferriera S."/>
            <person name="Johnson J."/>
            <person name="Kravitz S."/>
            <person name="Halpern A."/>
            <person name="Remington K."/>
            <person name="Beeson K."/>
            <person name="Tran B."/>
            <person name="Rogers Y.-H."/>
            <person name="Friedman R."/>
            <person name="Venter J.C."/>
        </authorList>
    </citation>
    <scope>NUCLEOTIDE SEQUENCE [LARGE SCALE GENOMIC DNA]</scope>
    <source>
        <strain evidence="1 2">RED65</strain>
    </source>
</reference>
<dbReference type="EMBL" id="AAQH01000011">
    <property type="protein sequence ID" value="EAT11982.1"/>
    <property type="molecule type" value="Genomic_DNA"/>
</dbReference>
<proteinExistence type="predicted"/>
<dbReference type="Proteomes" id="UP000004263">
    <property type="component" value="Unassembled WGS sequence"/>
</dbReference>
<organism evidence="1 2">
    <name type="scientific">Bermanella marisrubri</name>
    <dbReference type="NCBI Taxonomy" id="207949"/>
    <lineage>
        <taxon>Bacteria</taxon>
        <taxon>Pseudomonadati</taxon>
        <taxon>Pseudomonadota</taxon>
        <taxon>Gammaproteobacteria</taxon>
        <taxon>Oceanospirillales</taxon>
        <taxon>Oceanospirillaceae</taxon>
        <taxon>Bermanella</taxon>
    </lineage>
</organism>
<evidence type="ECO:0000313" key="2">
    <source>
        <dbReference type="Proteomes" id="UP000004263"/>
    </source>
</evidence>
<accession>Q1N169</accession>
<dbReference type="HOGENOM" id="CLU_1173620_0_0_6"/>
<keyword evidence="2" id="KW-1185">Reference proteome</keyword>
<gene>
    <name evidence="1" type="ORF">RED65_11595</name>
</gene>
<dbReference type="AlphaFoldDB" id="Q1N169"/>
<evidence type="ECO:0000313" key="1">
    <source>
        <dbReference type="EMBL" id="EAT11982.1"/>
    </source>
</evidence>
<protein>
    <submittedName>
        <fullName evidence="1">Uncharacterized protein</fullName>
    </submittedName>
</protein>
<sequence>MPSGKSSMKIYKILFTLLFLIVTFSVKAEEARYSQEQLINACNYLGGFCEIAKNKCRSEKSRNLEKCLVDFAIEVMNRQRIPQDPADLRNQKYAQIACEKLGDECDFIKLECLAGGGLFNACIAMSYFSIEVSKELCGVMGYKACLDRDRDFGVKVIHELTIPNIGKPIRQTMLNECNDAGNYKVKSMELKKFYYGYMKNLQYLKEPIRLSDEDDYEHKIQEEYYNCMKAVLEKAS</sequence>
<dbReference type="STRING" id="207949.RED65_11595"/>
<comment type="caution">
    <text evidence="1">The sequence shown here is derived from an EMBL/GenBank/DDBJ whole genome shotgun (WGS) entry which is preliminary data.</text>
</comment>